<evidence type="ECO:0000256" key="1">
    <source>
        <dbReference type="SAM" id="SignalP"/>
    </source>
</evidence>
<keyword evidence="3" id="KW-1185">Reference proteome</keyword>
<feature type="signal peptide" evidence="1">
    <location>
        <begin position="1"/>
        <end position="20"/>
    </location>
</feature>
<gene>
    <name evidence="2" type="ORF">TJEJU_3338</name>
</gene>
<evidence type="ECO:0000313" key="3">
    <source>
        <dbReference type="Proteomes" id="UP000215214"/>
    </source>
</evidence>
<accession>A0A238UEH5</accession>
<protein>
    <recommendedName>
        <fullName evidence="4">Transporter</fullName>
    </recommendedName>
</protein>
<evidence type="ECO:0008006" key="4">
    <source>
        <dbReference type="Google" id="ProtNLM"/>
    </source>
</evidence>
<proteinExistence type="predicted"/>
<organism evidence="2 3">
    <name type="scientific">Tenacibaculum jejuense</name>
    <dbReference type="NCBI Taxonomy" id="584609"/>
    <lineage>
        <taxon>Bacteria</taxon>
        <taxon>Pseudomonadati</taxon>
        <taxon>Bacteroidota</taxon>
        <taxon>Flavobacteriia</taxon>
        <taxon>Flavobacteriales</taxon>
        <taxon>Flavobacteriaceae</taxon>
        <taxon>Tenacibaculum</taxon>
    </lineage>
</organism>
<keyword evidence="1" id="KW-0732">Signal</keyword>
<evidence type="ECO:0000313" key="2">
    <source>
        <dbReference type="EMBL" id="SNR16988.1"/>
    </source>
</evidence>
<sequence length="286" mass="31134">MKKYILLFVITFSLGNTAYAQWSKGKGKGYYKLSAWYLQYDQHYTDTGAIDPNATRTQFNTNIYAEYGITDKIDILAYVPFVAVSSQNNQISGTNGGTIQPGESVTSFGDVDLGINYGFYKKGKWAASVKLILGLPTGEDAGGSDGSYQNGDGEFNQYLSTHLGYSTSLGDLPFYAKSYLGFNNRTEGFSDEFRTGLEAGINVFDSKLWLITRLNVVKSFNNGTLSAVNSNGSIFANNIEFSSFGFEAAYHITKKLGISLGFDSAFDGKIIAASPSFSGGIFLDIK</sequence>
<dbReference type="Proteomes" id="UP000215214">
    <property type="component" value="Chromosome TJEJU"/>
</dbReference>
<dbReference type="EMBL" id="LT899436">
    <property type="protein sequence ID" value="SNR16988.1"/>
    <property type="molecule type" value="Genomic_DNA"/>
</dbReference>
<name>A0A238UEH5_9FLAO</name>
<dbReference type="RefSeq" id="WP_095073910.1">
    <property type="nucleotide sequence ID" value="NZ_LT899436.1"/>
</dbReference>
<feature type="chain" id="PRO_5011991759" description="Transporter" evidence="1">
    <location>
        <begin position="21"/>
        <end position="286"/>
    </location>
</feature>
<dbReference type="KEGG" id="tje:TJEJU_3338"/>
<dbReference type="OrthoDB" id="9782650at2"/>
<dbReference type="AlphaFoldDB" id="A0A238UEH5"/>
<reference evidence="2 3" key="1">
    <citation type="submission" date="2017-07" db="EMBL/GenBank/DDBJ databases">
        <authorList>
            <person name="Sun Z.S."/>
            <person name="Albrecht U."/>
            <person name="Echele G."/>
            <person name="Lee C.C."/>
        </authorList>
    </citation>
    <scope>NUCLEOTIDE SEQUENCE [LARGE SCALE GENOMIC DNA]</scope>
    <source>
        <strain evidence="3">type strain: KCTC 22618</strain>
    </source>
</reference>